<evidence type="ECO:0000313" key="3">
    <source>
        <dbReference type="Proteomes" id="UP000751190"/>
    </source>
</evidence>
<dbReference type="EMBL" id="JAGTXO010000001">
    <property type="protein sequence ID" value="KAG8470069.1"/>
    <property type="molecule type" value="Genomic_DNA"/>
</dbReference>
<gene>
    <name evidence="2" type="ORF">KFE25_008490</name>
</gene>
<dbReference type="InterPro" id="IPR046336">
    <property type="entry name" value="Lon_prtase_N_sf"/>
</dbReference>
<dbReference type="Gene3D" id="2.30.130.40">
    <property type="entry name" value="LON domain-like"/>
    <property type="match status" value="1"/>
</dbReference>
<dbReference type="Proteomes" id="UP000751190">
    <property type="component" value="Unassembled WGS sequence"/>
</dbReference>
<evidence type="ECO:0000256" key="1">
    <source>
        <dbReference type="SAM" id="SignalP"/>
    </source>
</evidence>
<dbReference type="SUPFAM" id="SSF88697">
    <property type="entry name" value="PUA domain-like"/>
    <property type="match status" value="1"/>
</dbReference>
<dbReference type="PANTHER" id="PTHR46732:SF8">
    <property type="entry name" value="ATP-DEPENDENT PROTEASE LA (LON) DOMAIN PROTEIN"/>
    <property type="match status" value="1"/>
</dbReference>
<evidence type="ECO:0008006" key="4">
    <source>
        <dbReference type="Google" id="ProtNLM"/>
    </source>
</evidence>
<evidence type="ECO:0000313" key="2">
    <source>
        <dbReference type="EMBL" id="KAG8470069.1"/>
    </source>
</evidence>
<sequence>MRAIAQRRGALALALALLAAATSARQTAAHARARSALSRAAPAGRRAAVRFSAVDARRDDELGPLHPTVQWLPPLGSEGPDEGSAEGSITLPIFPLGSVCYLPFTSHGLNIFEPRYRALYNDILFNGSRRFVVTMVDPLTGRLAKTGVVFYLDELKEVSEQTGDSVKFVCQHSVIGCVEIERVLNPQVWRTRETYLKARVRQRTEPCEPDAPPCPLETEVAAAMERVVALQAETNEMPRFTRGMLKALNVSRAPGGEALWRTVGLWHALQEQRVLSVQAQMQADISKRVVDHLKAKGKAIEGGQVRLEDLPPDVRADLARIQEGYRAQLEELAHAPYGEPFQLLLQADGHEERLALFLEMVNGEAERLARRASLQKLFDKS</sequence>
<keyword evidence="3" id="KW-1185">Reference proteome</keyword>
<keyword evidence="1" id="KW-0732">Signal</keyword>
<comment type="caution">
    <text evidence="2">The sequence shown here is derived from an EMBL/GenBank/DDBJ whole genome shotgun (WGS) entry which is preliminary data.</text>
</comment>
<dbReference type="OrthoDB" id="44735at2759"/>
<dbReference type="OMA" id="RQMYNDI"/>
<name>A0A8J5XT68_DIALT</name>
<proteinExistence type="predicted"/>
<dbReference type="AlphaFoldDB" id="A0A8J5XT68"/>
<accession>A0A8J5XT68</accession>
<dbReference type="PANTHER" id="PTHR46732">
    <property type="entry name" value="ATP-DEPENDENT PROTEASE LA (LON) DOMAIN PROTEIN"/>
    <property type="match status" value="1"/>
</dbReference>
<reference evidence="2" key="1">
    <citation type="submission" date="2021-05" db="EMBL/GenBank/DDBJ databases">
        <title>The genome of the haptophyte Pavlova lutheri (Diacronema luteri, Pavlovales) - a model for lipid biosynthesis in eukaryotic algae.</title>
        <authorList>
            <person name="Hulatt C.J."/>
            <person name="Posewitz M.C."/>
        </authorList>
    </citation>
    <scope>NUCLEOTIDE SEQUENCE</scope>
    <source>
        <strain evidence="2">NIVA-4/92</strain>
    </source>
</reference>
<protein>
    <recommendedName>
        <fullName evidence="4">Lon N-terminal domain-containing protein</fullName>
    </recommendedName>
</protein>
<feature type="signal peptide" evidence="1">
    <location>
        <begin position="1"/>
        <end position="24"/>
    </location>
</feature>
<organism evidence="2 3">
    <name type="scientific">Diacronema lutheri</name>
    <name type="common">Unicellular marine alga</name>
    <name type="synonym">Monochrysis lutheri</name>
    <dbReference type="NCBI Taxonomy" id="2081491"/>
    <lineage>
        <taxon>Eukaryota</taxon>
        <taxon>Haptista</taxon>
        <taxon>Haptophyta</taxon>
        <taxon>Pavlovophyceae</taxon>
        <taxon>Pavlovales</taxon>
        <taxon>Pavlovaceae</taxon>
        <taxon>Diacronema</taxon>
    </lineage>
</organism>
<feature type="chain" id="PRO_5035276056" description="Lon N-terminal domain-containing protein" evidence="1">
    <location>
        <begin position="25"/>
        <end position="381"/>
    </location>
</feature>
<dbReference type="InterPro" id="IPR015947">
    <property type="entry name" value="PUA-like_sf"/>
</dbReference>